<keyword evidence="3" id="KW-1185">Reference proteome</keyword>
<feature type="compositionally biased region" description="Polar residues" evidence="1">
    <location>
        <begin position="217"/>
        <end position="234"/>
    </location>
</feature>
<dbReference type="EMBL" id="JARK01000294">
    <property type="protein sequence ID" value="EYC38797.1"/>
    <property type="molecule type" value="Genomic_DNA"/>
</dbReference>
<feature type="region of interest" description="Disordered" evidence="1">
    <location>
        <begin position="215"/>
        <end position="234"/>
    </location>
</feature>
<gene>
    <name evidence="2" type="primary">Acey_s0694.g1591</name>
    <name evidence="2" type="ORF">Y032_0694g1591</name>
</gene>
<comment type="caution">
    <text evidence="2">The sequence shown here is derived from an EMBL/GenBank/DDBJ whole genome shotgun (WGS) entry which is preliminary data.</text>
</comment>
<organism evidence="2 3">
    <name type="scientific">Ancylostoma ceylanicum</name>
    <dbReference type="NCBI Taxonomy" id="53326"/>
    <lineage>
        <taxon>Eukaryota</taxon>
        <taxon>Metazoa</taxon>
        <taxon>Ecdysozoa</taxon>
        <taxon>Nematoda</taxon>
        <taxon>Chromadorea</taxon>
        <taxon>Rhabditida</taxon>
        <taxon>Rhabditina</taxon>
        <taxon>Rhabditomorpha</taxon>
        <taxon>Strongyloidea</taxon>
        <taxon>Ancylostomatidae</taxon>
        <taxon>Ancylostomatinae</taxon>
        <taxon>Ancylostoma</taxon>
    </lineage>
</organism>
<proteinExistence type="predicted"/>
<protein>
    <submittedName>
        <fullName evidence="2">Uncharacterized protein</fullName>
    </submittedName>
</protein>
<dbReference type="OrthoDB" id="10615076at2759"/>
<feature type="region of interest" description="Disordered" evidence="1">
    <location>
        <begin position="182"/>
        <end position="201"/>
    </location>
</feature>
<name>A0A016WHM6_9BILA</name>
<evidence type="ECO:0000256" key="1">
    <source>
        <dbReference type="SAM" id="MobiDB-lite"/>
    </source>
</evidence>
<evidence type="ECO:0000313" key="3">
    <source>
        <dbReference type="Proteomes" id="UP000024635"/>
    </source>
</evidence>
<evidence type="ECO:0000313" key="2">
    <source>
        <dbReference type="EMBL" id="EYC38797.1"/>
    </source>
</evidence>
<dbReference type="AlphaFoldDB" id="A0A016WHM6"/>
<sequence length="234" mass="26371">MAAQAILAKISYHIDAEKAPAHPYVPYDGCTDYYHTQKAPRTLRRMPDNLGTIIRDSYIVRLTTAIQIVGGRPFPEVPDDSRDAYIYELLTVAQDAFDGATGEAIPQIRAAIIRYDTCADTYGCTCTPCTEEHISFTWKEHLQEQHGAELEFPETPMLQFGMGKEERFLTMEQIWLQLPRKVQRDSGPSIKPQPEMGTWTPRLSKFWPVKDLGSDRAATSVNDDDFSSTPVLLG</sequence>
<accession>A0A016WHM6</accession>
<reference evidence="3" key="1">
    <citation type="journal article" date="2015" name="Nat. Genet.">
        <title>The genome and transcriptome of the zoonotic hookworm Ancylostoma ceylanicum identify infection-specific gene families.</title>
        <authorList>
            <person name="Schwarz E.M."/>
            <person name="Hu Y."/>
            <person name="Antoshechkin I."/>
            <person name="Miller M.M."/>
            <person name="Sternberg P.W."/>
            <person name="Aroian R.V."/>
        </authorList>
    </citation>
    <scope>NUCLEOTIDE SEQUENCE</scope>
    <source>
        <strain evidence="3">HY135</strain>
    </source>
</reference>
<dbReference type="Proteomes" id="UP000024635">
    <property type="component" value="Unassembled WGS sequence"/>
</dbReference>